<reference evidence="2 3" key="1">
    <citation type="submission" date="2023-03" db="EMBL/GenBank/DDBJ databases">
        <title>Thalassotalea loyana LMG 22536T draft genome sequence.</title>
        <authorList>
            <person name="Sawabe T."/>
        </authorList>
    </citation>
    <scope>NUCLEOTIDE SEQUENCE [LARGE SCALE GENOMIC DNA]</scope>
    <source>
        <strain evidence="2 3">LMG 22536</strain>
    </source>
</reference>
<keyword evidence="1" id="KW-0732">Signal</keyword>
<protein>
    <recommendedName>
        <fullName evidence="4">Rap1a immunity protein domain-containing protein</fullName>
    </recommendedName>
</protein>
<organism evidence="2 3">
    <name type="scientific">Thalassotalea loyana</name>
    <dbReference type="NCBI Taxonomy" id="280483"/>
    <lineage>
        <taxon>Bacteria</taxon>
        <taxon>Pseudomonadati</taxon>
        <taxon>Pseudomonadota</taxon>
        <taxon>Gammaproteobacteria</taxon>
        <taxon>Alteromonadales</taxon>
        <taxon>Colwelliaceae</taxon>
        <taxon>Thalassotalea</taxon>
    </lineage>
</organism>
<dbReference type="Proteomes" id="UP001157134">
    <property type="component" value="Unassembled WGS sequence"/>
</dbReference>
<gene>
    <name evidence="2" type="ORF">tloyanaT_13830</name>
</gene>
<evidence type="ECO:0000256" key="1">
    <source>
        <dbReference type="SAM" id="SignalP"/>
    </source>
</evidence>
<name>A0ABQ6HF55_9GAMM</name>
<proteinExistence type="predicted"/>
<evidence type="ECO:0000313" key="3">
    <source>
        <dbReference type="Proteomes" id="UP001157134"/>
    </source>
</evidence>
<evidence type="ECO:0000313" key="2">
    <source>
        <dbReference type="EMBL" id="GLX85131.1"/>
    </source>
</evidence>
<accession>A0ABQ6HF55</accession>
<evidence type="ECO:0008006" key="4">
    <source>
        <dbReference type="Google" id="ProtNLM"/>
    </source>
</evidence>
<comment type="caution">
    <text evidence="2">The sequence shown here is derived from an EMBL/GenBank/DDBJ whole genome shotgun (WGS) entry which is preliminary data.</text>
</comment>
<feature type="chain" id="PRO_5046501786" description="Rap1a immunity protein domain-containing protein" evidence="1">
    <location>
        <begin position="21"/>
        <end position="127"/>
    </location>
</feature>
<feature type="signal peptide" evidence="1">
    <location>
        <begin position="1"/>
        <end position="20"/>
    </location>
</feature>
<keyword evidence="3" id="KW-1185">Reference proteome</keyword>
<dbReference type="RefSeq" id="WP_284296939.1">
    <property type="nucleotide sequence ID" value="NZ_BSSV01000002.1"/>
</dbReference>
<sequence length="127" mass="13946">MKHLVLLVSALSLFSLNAHSSEQAKSPCKKDTESTACQAYISGIVEAYIASKQNYLVKQSSADSSIVDRAYANRVGYHRAKAPKAQRACLPDDIDTEEITKQFQALNASTDITIALGDYLRNTYPCK</sequence>
<dbReference type="EMBL" id="BSSV01000002">
    <property type="protein sequence ID" value="GLX85131.1"/>
    <property type="molecule type" value="Genomic_DNA"/>
</dbReference>